<dbReference type="EMBL" id="BBJM01000011">
    <property type="protein sequence ID" value="GAK47697.1"/>
    <property type="molecule type" value="Genomic_DNA"/>
</dbReference>
<dbReference type="AlphaFoldDB" id="A0A081BI29"/>
<evidence type="ECO:0000313" key="2">
    <source>
        <dbReference type="Proteomes" id="UP000028700"/>
    </source>
</evidence>
<reference evidence="1" key="1">
    <citation type="journal article" date="2014" name="Genome Announc.">
        <title>Draft Genome Sequence of Lactobacillus oryzae Strain SG293T.</title>
        <authorList>
            <person name="Tanizawa Y."/>
            <person name="Fujisawa T."/>
            <person name="Mochizuki T."/>
            <person name="Kaminuma E."/>
            <person name="Nakamura Y."/>
            <person name="Tohno M."/>
        </authorList>
    </citation>
    <scope>NUCLEOTIDE SEQUENCE [LARGE SCALE GENOMIC DNA]</scope>
    <source>
        <strain evidence="1">SG293</strain>
    </source>
</reference>
<accession>A0A081BI29</accession>
<protein>
    <submittedName>
        <fullName evidence="1">Uncharacterized protein</fullName>
    </submittedName>
</protein>
<sequence length="529" mass="56768">MQYNSKSLTRDGATIFAQADATKKALIVDKLVVSERVIPEGTDISTLSLNDFTNAKQFDANNVSQSNNTFTVTSVVSNEGLTKDFSLSMIGVMGHIDGDTTQKILAVALGIDPFVLPADQGTPFRFLPSVSIGYSASQNVELQVNDDVYITQKDIDSILASKGYVTQEKLDELLPDDIARTGADNKFTGANSFEKPITMQGKTVATTADVNAKQDKIGYTPADDSKVSTLQTQVNNSAVGTNLLLGTATPASITGNASGNQVARTYDLVGGMNAYNLYQKYGSWFTLSYDWSVTDTASAYTGDMQQQFYGNPWGFGDITTISSSNTSGHKVTTFTLSNSSSNKASFFDFHLNNVPTTSKITVSNMKLEKGSVATDWCPNPSEILTESDDSKVAHLSGANNFDTVPTVKNNPLLLASSLPSDLARKGQDANFTGKLQKSGVDVATAADLSSYITKDQLTAILKDYIKVDPNTGFVNKKVNFHYGDAMIEGHTLGWTEWVYDEATAKAQTALYPANIYLVGDKPSTTGGAS</sequence>
<dbReference type="RefSeq" id="WP_235786803.1">
    <property type="nucleotide sequence ID" value="NZ_BBJM01000011.1"/>
</dbReference>
<organism evidence="1 2">
    <name type="scientific">Secundilactobacillus oryzae JCM 18671</name>
    <dbReference type="NCBI Taxonomy" id="1291743"/>
    <lineage>
        <taxon>Bacteria</taxon>
        <taxon>Bacillati</taxon>
        <taxon>Bacillota</taxon>
        <taxon>Bacilli</taxon>
        <taxon>Lactobacillales</taxon>
        <taxon>Lactobacillaceae</taxon>
        <taxon>Secundilactobacillus</taxon>
    </lineage>
</organism>
<proteinExistence type="predicted"/>
<keyword evidence="2" id="KW-1185">Reference proteome</keyword>
<name>A0A081BI29_9LACO</name>
<gene>
    <name evidence="1" type="ORF">LOSG293_110130</name>
</gene>
<dbReference type="Proteomes" id="UP000028700">
    <property type="component" value="Unassembled WGS sequence"/>
</dbReference>
<evidence type="ECO:0000313" key="1">
    <source>
        <dbReference type="EMBL" id="GAK47697.1"/>
    </source>
</evidence>
<dbReference type="eggNOG" id="COG0845">
    <property type="taxonomic scope" value="Bacteria"/>
</dbReference>
<dbReference type="STRING" id="1291743.LOSG293_110130"/>
<comment type="caution">
    <text evidence="1">The sequence shown here is derived from an EMBL/GenBank/DDBJ whole genome shotgun (WGS) entry which is preliminary data.</text>
</comment>